<protein>
    <recommendedName>
        <fullName evidence="3">Glycosyltransferase 2-like domain-containing protein</fullName>
    </recommendedName>
</protein>
<comment type="caution">
    <text evidence="1">The sequence shown here is derived from an EMBL/GenBank/DDBJ whole genome shotgun (WGS) entry which is preliminary data.</text>
</comment>
<accession>A0A965GC58</accession>
<evidence type="ECO:0008006" key="3">
    <source>
        <dbReference type="Google" id="ProtNLM"/>
    </source>
</evidence>
<dbReference type="Gene3D" id="3.90.550.10">
    <property type="entry name" value="Spore Coat Polysaccharide Biosynthesis Protein SpsA, Chain A"/>
    <property type="match status" value="1"/>
</dbReference>
<evidence type="ECO:0000313" key="1">
    <source>
        <dbReference type="EMBL" id="NBR93583.1"/>
    </source>
</evidence>
<name>A0A965GC58_9PROT</name>
<reference evidence="1" key="1">
    <citation type="submission" date="2018-10" db="EMBL/GenBank/DDBJ databases">
        <title>Iterative Subtractive Binning of Freshwater Chronoseries Metagenomes Recovers Nearly Complete Genomes from over Four Hundred Novel Species.</title>
        <authorList>
            <person name="Rodriguez-R L.M."/>
            <person name="Tsementzi D."/>
            <person name="Luo C."/>
            <person name="Konstantinidis K.T."/>
        </authorList>
    </citation>
    <scope>NUCLEOTIDE SEQUENCE</scope>
    <source>
        <strain evidence="1">WB5_2A_028</strain>
    </source>
</reference>
<proteinExistence type="predicted"/>
<dbReference type="EMBL" id="RFXN01000012">
    <property type="protein sequence ID" value="NBR93583.1"/>
    <property type="molecule type" value="Genomic_DNA"/>
</dbReference>
<dbReference type="SUPFAM" id="SSF53448">
    <property type="entry name" value="Nucleotide-diphospho-sugar transferases"/>
    <property type="match status" value="1"/>
</dbReference>
<sequence length="222" mass="25073">MTATVIVDGFAEDALSCIQSILEHSGVPIFLLINGKQDFSILEKLHTRVTTHYVKQKLGWSNAVNLLFSEVKTSYILLMDPSTRFQSNPFGEVISQLDAGFVGVGWRGGLINLEDEWRSVVDKGPGEVDVLFGYFMVLHREFALSVGANPSAKYYRNADLELSLALRESGGRLMQVELPLIQERHHGYHDADSSYREKNSKENYQRLLKRFRGNLGILAPRR</sequence>
<gene>
    <name evidence="1" type="ORF">EBT44_01815</name>
</gene>
<dbReference type="InterPro" id="IPR029044">
    <property type="entry name" value="Nucleotide-diphossugar_trans"/>
</dbReference>
<organism evidence="1 2">
    <name type="scientific">Candidatus Fonsibacter lacus</name>
    <dbReference type="NCBI Taxonomy" id="2576439"/>
    <lineage>
        <taxon>Bacteria</taxon>
        <taxon>Pseudomonadati</taxon>
        <taxon>Pseudomonadota</taxon>
        <taxon>Alphaproteobacteria</taxon>
        <taxon>Candidatus Pelagibacterales</taxon>
        <taxon>Candidatus Pelagibacterales incertae sedis</taxon>
        <taxon>Candidatus Fonsibacter</taxon>
    </lineage>
</organism>
<dbReference type="AlphaFoldDB" id="A0A965GC58"/>
<evidence type="ECO:0000313" key="2">
    <source>
        <dbReference type="Proteomes" id="UP000740727"/>
    </source>
</evidence>
<dbReference type="Proteomes" id="UP000740727">
    <property type="component" value="Unassembled WGS sequence"/>
</dbReference>